<name>A0ABY4RI96_9BACL</name>
<dbReference type="PANTHER" id="PTHR12993:SF29">
    <property type="entry name" value="BLR3841 PROTEIN"/>
    <property type="match status" value="1"/>
</dbReference>
<dbReference type="EMBL" id="CP027059">
    <property type="protein sequence ID" value="UQZ82107.1"/>
    <property type="molecule type" value="Genomic_DNA"/>
</dbReference>
<keyword evidence="2" id="KW-1185">Reference proteome</keyword>
<dbReference type="Pfam" id="PF02585">
    <property type="entry name" value="PIG-L"/>
    <property type="match status" value="1"/>
</dbReference>
<dbReference type="RefSeq" id="WP_249864285.1">
    <property type="nucleotide sequence ID" value="NZ_CP027059.1"/>
</dbReference>
<proteinExistence type="predicted"/>
<evidence type="ECO:0000313" key="1">
    <source>
        <dbReference type="EMBL" id="UQZ82107.1"/>
    </source>
</evidence>
<organism evidence="1 2">
    <name type="scientific">Paenibacillus konkukensis</name>
    <dbReference type="NCBI Taxonomy" id="2020716"/>
    <lineage>
        <taxon>Bacteria</taxon>
        <taxon>Bacillati</taxon>
        <taxon>Bacillota</taxon>
        <taxon>Bacilli</taxon>
        <taxon>Bacillales</taxon>
        <taxon>Paenibacillaceae</taxon>
        <taxon>Paenibacillus</taxon>
    </lineage>
</organism>
<keyword evidence="1" id="KW-0456">Lyase</keyword>
<dbReference type="Gene3D" id="3.40.50.10320">
    <property type="entry name" value="LmbE-like"/>
    <property type="match status" value="1"/>
</dbReference>
<reference evidence="1" key="2">
    <citation type="journal article" date="2021" name="J Anim Sci Technol">
        <title>Complete genome sequence of Paenibacillus konkukensis sp. nov. SK3146 as a potential probiotic strain.</title>
        <authorList>
            <person name="Jung H.I."/>
            <person name="Park S."/>
            <person name="Niu K.M."/>
            <person name="Lee S.W."/>
            <person name="Kothari D."/>
            <person name="Yi K.J."/>
            <person name="Kim S.K."/>
        </authorList>
    </citation>
    <scope>NUCLEOTIDE SEQUENCE</scope>
    <source>
        <strain evidence="1">SK3146</strain>
    </source>
</reference>
<dbReference type="InterPro" id="IPR024078">
    <property type="entry name" value="LmbE-like_dom_sf"/>
</dbReference>
<accession>A0ABY4RI96</accession>
<dbReference type="SUPFAM" id="SSF102588">
    <property type="entry name" value="LmbE-like"/>
    <property type="match status" value="1"/>
</dbReference>
<dbReference type="Proteomes" id="UP001057134">
    <property type="component" value="Chromosome"/>
</dbReference>
<sequence>MDMIDSNVNVLVVSAHAADFVWRAGGAIAKYVKHGANVSLVVLSYGVRGESNDLWNVPGQTADNVKAVRRSELEQAARHLGVKDIELWDFEDYHMQITEERMERLTKKIREVRPHHIISHGPKDAFNPDHETVSDYVFRASVLSTSNGVQLEGYPTAKQARLFGFEPHQSEISDFKPDVILDITEVYAQKEAAMNCFKAQQHLIDYYGAKAKLRGNHARRCSGNNEYKYAEAFSRFFPYVGGELV</sequence>
<reference evidence="1" key="1">
    <citation type="submission" date="2018-02" db="EMBL/GenBank/DDBJ databases">
        <authorList>
            <person name="Kim S.-K."/>
            <person name="Jung H.-I."/>
            <person name="Lee S.-W."/>
        </authorList>
    </citation>
    <scope>NUCLEOTIDE SEQUENCE</scope>
    <source>
        <strain evidence="1">SK3146</strain>
    </source>
</reference>
<dbReference type="EC" id="4.2.1.83" evidence="1"/>
<dbReference type="InterPro" id="IPR003737">
    <property type="entry name" value="GlcNAc_PI_deacetylase-related"/>
</dbReference>
<gene>
    <name evidence="1" type="primary">galB</name>
    <name evidence="1" type="ORF">SK3146_01264</name>
</gene>
<dbReference type="PANTHER" id="PTHR12993">
    <property type="entry name" value="N-ACETYLGLUCOSAMINYL-PHOSPHATIDYLINOSITOL DE-N-ACETYLASE-RELATED"/>
    <property type="match status" value="1"/>
</dbReference>
<evidence type="ECO:0000313" key="2">
    <source>
        <dbReference type="Proteomes" id="UP001057134"/>
    </source>
</evidence>
<protein>
    <submittedName>
        <fullName evidence="1">4-oxalmesaconate hydratase</fullName>
        <ecNumber evidence="1">4.2.1.83</ecNumber>
    </submittedName>
</protein>
<dbReference type="GO" id="GO:0047584">
    <property type="term" value="F:4-oxalmesaconate hydratase activity"/>
    <property type="evidence" value="ECO:0007669"/>
    <property type="project" value="UniProtKB-EC"/>
</dbReference>